<dbReference type="PANTHER" id="PTHR35744:SF4">
    <property type="entry name" value="OS04G0464600 PROTEIN"/>
    <property type="match status" value="1"/>
</dbReference>
<sequence length="459" mass="51507">MRLPIKSRHLLASKCLPHKPFLTFLYPRFQDFIKPARHFHSTHPASSITPGEPGTALSALNDIQKQKGLSQSSQQKVIVLWDLDNKRPMDSINPYEAAQNLRVFASRFGNVINISAFANRIGMSFVPPSVIESRKELKEYYALEHKLHRKYKINPDEPYVCGICGNKKKTQVELVNHFKNHEKKRVKILNGAAQLKGKKKARFLARELSKEKNAKYHEAAVGITRPVDRYKLDTELRRAGVVVNLVKSSSQATDKAIVAYSNEMRQKKATLYDWLILISDDTDFGDLVKRLSRKGVGTIVVGGQPSKKLARAACAWLPWSLVETGCIDKDAIKEAVANSLLTEKKEDKMRQMKEIFGDGIVESYPRHSSNENDGQDVPDQSILNQHVANFSERSIPNSGSDRDPDPERPLSPSSPLDASIAEEIVDVLTSVSPLDHSIRSKSESGSQKECERESNTIQN</sequence>
<keyword evidence="1" id="KW-0479">Metal-binding</keyword>
<evidence type="ECO:0000313" key="4">
    <source>
        <dbReference type="EMBL" id="TGO88948.1"/>
    </source>
</evidence>
<feature type="region of interest" description="Disordered" evidence="2">
    <location>
        <begin position="391"/>
        <end position="419"/>
    </location>
</feature>
<dbReference type="PROSITE" id="PS50157">
    <property type="entry name" value="ZINC_FINGER_C2H2_2"/>
    <property type="match status" value="1"/>
</dbReference>
<evidence type="ECO:0000313" key="5">
    <source>
        <dbReference type="Proteomes" id="UP000297280"/>
    </source>
</evidence>
<keyword evidence="1" id="KW-0863">Zinc-finger</keyword>
<accession>A0A4Z1KWN3</accession>
<dbReference type="AlphaFoldDB" id="A0A4Z1KWN3"/>
<keyword evidence="1" id="KW-0862">Zinc</keyword>
<gene>
    <name evidence="4" type="ORF">BPOR_0132g00040</name>
</gene>
<feature type="compositionally biased region" description="Basic and acidic residues" evidence="2">
    <location>
        <begin position="436"/>
        <end position="459"/>
    </location>
</feature>
<dbReference type="EMBL" id="PQXO01000132">
    <property type="protein sequence ID" value="TGO88948.1"/>
    <property type="molecule type" value="Genomic_DNA"/>
</dbReference>
<comment type="caution">
    <text evidence="4">The sequence shown here is derived from an EMBL/GenBank/DDBJ whole genome shotgun (WGS) entry which is preliminary data.</text>
</comment>
<organism evidence="4 5">
    <name type="scientific">Botrytis porri</name>
    <dbReference type="NCBI Taxonomy" id="87229"/>
    <lineage>
        <taxon>Eukaryota</taxon>
        <taxon>Fungi</taxon>
        <taxon>Dikarya</taxon>
        <taxon>Ascomycota</taxon>
        <taxon>Pezizomycotina</taxon>
        <taxon>Leotiomycetes</taxon>
        <taxon>Helotiales</taxon>
        <taxon>Sclerotiniaceae</taxon>
        <taxon>Botrytis</taxon>
    </lineage>
</organism>
<proteinExistence type="predicted"/>
<evidence type="ECO:0000256" key="2">
    <source>
        <dbReference type="SAM" id="MobiDB-lite"/>
    </source>
</evidence>
<keyword evidence="5" id="KW-1185">Reference proteome</keyword>
<dbReference type="InterPro" id="IPR013087">
    <property type="entry name" value="Znf_C2H2_type"/>
</dbReference>
<protein>
    <recommendedName>
        <fullName evidence="3">C2H2-type domain-containing protein</fullName>
    </recommendedName>
</protein>
<dbReference type="GO" id="GO:0004540">
    <property type="term" value="F:RNA nuclease activity"/>
    <property type="evidence" value="ECO:0007669"/>
    <property type="project" value="InterPro"/>
</dbReference>
<dbReference type="Pfam" id="PF01936">
    <property type="entry name" value="NYN"/>
    <property type="match status" value="1"/>
</dbReference>
<dbReference type="Proteomes" id="UP000297280">
    <property type="component" value="Unassembled WGS sequence"/>
</dbReference>
<dbReference type="PANTHER" id="PTHR35744">
    <property type="entry name" value="C2H2-TYPE DOMAIN-CONTAINING PROTEIN"/>
    <property type="match status" value="1"/>
</dbReference>
<feature type="domain" description="C2H2-type" evidence="3">
    <location>
        <begin position="159"/>
        <end position="186"/>
    </location>
</feature>
<evidence type="ECO:0000256" key="1">
    <source>
        <dbReference type="PROSITE-ProRule" id="PRU00042"/>
    </source>
</evidence>
<dbReference type="InterPro" id="IPR021139">
    <property type="entry name" value="NYN"/>
</dbReference>
<dbReference type="Gene3D" id="3.40.50.1010">
    <property type="entry name" value="5'-nuclease"/>
    <property type="match status" value="1"/>
</dbReference>
<dbReference type="STRING" id="87229.A0A4Z1KWN3"/>
<feature type="region of interest" description="Disordered" evidence="2">
    <location>
        <begin position="360"/>
        <end position="379"/>
    </location>
</feature>
<evidence type="ECO:0000259" key="3">
    <source>
        <dbReference type="PROSITE" id="PS50157"/>
    </source>
</evidence>
<feature type="region of interest" description="Disordered" evidence="2">
    <location>
        <begin position="431"/>
        <end position="459"/>
    </location>
</feature>
<name>A0A4Z1KWN3_9HELO</name>
<reference evidence="4 5" key="1">
    <citation type="submission" date="2017-12" db="EMBL/GenBank/DDBJ databases">
        <title>Comparative genomics of Botrytis spp.</title>
        <authorList>
            <person name="Valero-Jimenez C.A."/>
            <person name="Tapia P."/>
            <person name="Veloso J."/>
            <person name="Silva-Moreno E."/>
            <person name="Staats M."/>
            <person name="Valdes J.H."/>
            <person name="Van Kan J.A.L."/>
        </authorList>
    </citation>
    <scope>NUCLEOTIDE SEQUENCE [LARGE SCALE GENOMIC DNA]</scope>
    <source>
        <strain evidence="4 5">MUCL3349</strain>
    </source>
</reference>
<dbReference type="GO" id="GO:0008270">
    <property type="term" value="F:zinc ion binding"/>
    <property type="evidence" value="ECO:0007669"/>
    <property type="project" value="UniProtKB-KW"/>
</dbReference>